<comment type="caution">
    <text evidence="1">The sequence shown here is derived from an EMBL/GenBank/DDBJ whole genome shotgun (WGS) entry which is preliminary data.</text>
</comment>
<reference evidence="1" key="2">
    <citation type="submission" date="2021-04" db="EMBL/GenBank/DDBJ databases">
        <authorList>
            <person name="Gilroy R."/>
        </authorList>
    </citation>
    <scope>NUCLEOTIDE SEQUENCE</scope>
    <source>
        <strain evidence="1">ChiHjej9B8-1298</strain>
    </source>
</reference>
<dbReference type="AlphaFoldDB" id="A0A9D2E9S9"/>
<gene>
    <name evidence="1" type="ORF">H9814_07565</name>
</gene>
<organism evidence="1 2">
    <name type="scientific">Candidatus Bacteroides merdigallinarum</name>
    <dbReference type="NCBI Taxonomy" id="2838473"/>
    <lineage>
        <taxon>Bacteria</taxon>
        <taxon>Pseudomonadati</taxon>
        <taxon>Bacteroidota</taxon>
        <taxon>Bacteroidia</taxon>
        <taxon>Bacteroidales</taxon>
        <taxon>Bacteroidaceae</taxon>
        <taxon>Bacteroides</taxon>
    </lineage>
</organism>
<dbReference type="Proteomes" id="UP000824028">
    <property type="component" value="Unassembled WGS sequence"/>
</dbReference>
<proteinExistence type="predicted"/>
<evidence type="ECO:0000313" key="2">
    <source>
        <dbReference type="Proteomes" id="UP000824028"/>
    </source>
</evidence>
<accession>A0A9D2E9S9</accession>
<reference evidence="1" key="1">
    <citation type="journal article" date="2021" name="PeerJ">
        <title>Extensive microbial diversity within the chicken gut microbiome revealed by metagenomics and culture.</title>
        <authorList>
            <person name="Gilroy R."/>
            <person name="Ravi A."/>
            <person name="Getino M."/>
            <person name="Pursley I."/>
            <person name="Horton D.L."/>
            <person name="Alikhan N.F."/>
            <person name="Baker D."/>
            <person name="Gharbi K."/>
            <person name="Hall N."/>
            <person name="Watson M."/>
            <person name="Adriaenssens E.M."/>
            <person name="Foster-Nyarko E."/>
            <person name="Jarju S."/>
            <person name="Secka A."/>
            <person name="Antonio M."/>
            <person name="Oren A."/>
            <person name="Chaudhuri R.R."/>
            <person name="La Ragione R."/>
            <person name="Hildebrand F."/>
            <person name="Pallen M.J."/>
        </authorList>
    </citation>
    <scope>NUCLEOTIDE SEQUENCE</scope>
    <source>
        <strain evidence="1">ChiHjej9B8-1298</strain>
    </source>
</reference>
<protein>
    <submittedName>
        <fullName evidence="1">Uncharacterized protein</fullName>
    </submittedName>
</protein>
<dbReference type="EMBL" id="DXBX01000059">
    <property type="protein sequence ID" value="HIZ33376.1"/>
    <property type="molecule type" value="Genomic_DNA"/>
</dbReference>
<sequence length="148" mass="16398">MDQEKTSVINHYHNQGGIYLQNCHMTNITFQTINPAPEAPAPASEAPASDTPTVLPSCLTTPAAHDLLQRLVRAGLLDEAWQPVGLSIARRGVLASLLAQRLGIAQTWKTFGELWGMKGETLRRKYNDGMEQKQMGEFIKNVKQTIEI</sequence>
<evidence type="ECO:0000313" key="1">
    <source>
        <dbReference type="EMBL" id="HIZ33376.1"/>
    </source>
</evidence>
<name>A0A9D2E9S9_9BACE</name>